<evidence type="ECO:0000259" key="8">
    <source>
        <dbReference type="Pfam" id="PF18565"/>
    </source>
</evidence>
<dbReference type="InterPro" id="IPR008979">
    <property type="entry name" value="Galactose-bd-like_sf"/>
</dbReference>
<dbReference type="Gene3D" id="3.20.20.80">
    <property type="entry name" value="Glycosidases"/>
    <property type="match status" value="1"/>
</dbReference>
<dbReference type="PRINTS" id="PR00132">
    <property type="entry name" value="GLHYDRLASE2"/>
</dbReference>
<dbReference type="SUPFAM" id="SSF51445">
    <property type="entry name" value="(Trans)glycosidases"/>
    <property type="match status" value="1"/>
</dbReference>
<dbReference type="AlphaFoldDB" id="A0A1I0C1B1"/>
<dbReference type="SUPFAM" id="SSF49785">
    <property type="entry name" value="Galactose-binding domain-like"/>
    <property type="match status" value="1"/>
</dbReference>
<sequence length="831" mass="93487">MKKQILKLVSILGLVFTALTIHAENITYSLEKQSFNANWQFAIIDNDQAAKPSFNDAKWRTISLPHDWAIEGPFSKKYSARNGGLPVFGTAWYRKRFVVPKQAEGKRVTVTFDGVMANSEVYVNGQLAGKRPFGYIGFAYDITDLLVAVGSENVIAVKTAPENYASRWYPGSGIYRNTWIELDNQTHIAQWETQISTPNISTSSAKVIAKTQINSFANAGKYDVSFDILDADERLVTAVEQTITTQIGNKNSVEAKLTIDQPIRWDVDNPYRYKVITTLRKDGNVIDTDIQPLGVRSIEYKADDGFWLNGRRVQIQGVCLHHDNGPLGAVVNERAIERKLEIMQAMGVNSVRTAHNPPSPELVELADKMGILLQIEAFDTWKKPKHTVVNGYHKYYDEWSEQDLTDTVRIHRNNPSVIMWSIGNEIYEQKKNDGWKYAKRLTSIVKAADPTRLVTAGLSDYPAFVKSKIADEIDIVGLNYKATEYGDIIKRYKGKPILGTETSSVVSTRGEYHFPVKPLEKHPSKYVSSYDNYAPYWAYIPDVEWYNLDKNPAVMGEYIWTGFDYLGEPTPYGGRDHGNKFYWNQDWPARSSSFGAVDLAGFPKDRFFMYQSRWTKKPMVHVLPHWNWPNKVGESIPVVAYSNAEEVELFVNGVSQGKKVMGVDTVRIPVALRYKKNIKHFDSPYRLQWLVNYQPGDIKVVAYNQGKVVAEKQVFTAGMATQVKLTADRHAITADGKDLSFITVDVLDAKGNLVPNADNLIHFSIEGPGKIIAVGNGDSATTEPFVADYRRAFNGKALVVVQSKKGKVGQITVTGYSKQLNVLPVQIESKQ</sequence>
<dbReference type="Pfam" id="PF00703">
    <property type="entry name" value="Glyco_hydro_2"/>
    <property type="match status" value="1"/>
</dbReference>
<comment type="similarity">
    <text evidence="1">Belongs to the glycosyl hydrolase 2 family.</text>
</comment>
<dbReference type="InterPro" id="IPR051913">
    <property type="entry name" value="GH2_Domain-Containing"/>
</dbReference>
<dbReference type="Pfam" id="PF16355">
    <property type="entry name" value="DUF4982"/>
    <property type="match status" value="1"/>
</dbReference>
<dbReference type="Pfam" id="PF18565">
    <property type="entry name" value="Glyco_hydro2_C5"/>
    <property type="match status" value="1"/>
</dbReference>
<evidence type="ECO:0000259" key="4">
    <source>
        <dbReference type="Pfam" id="PF00703"/>
    </source>
</evidence>
<evidence type="ECO:0000313" key="10">
    <source>
        <dbReference type="Proteomes" id="UP000199308"/>
    </source>
</evidence>
<dbReference type="Pfam" id="PF02837">
    <property type="entry name" value="Glyco_hydro_2_N"/>
    <property type="match status" value="1"/>
</dbReference>
<organism evidence="9 10">
    <name type="scientific">Thalassotalea agarivorans</name>
    <name type="common">Thalassomonas agarivorans</name>
    <dbReference type="NCBI Taxonomy" id="349064"/>
    <lineage>
        <taxon>Bacteria</taxon>
        <taxon>Pseudomonadati</taxon>
        <taxon>Pseudomonadota</taxon>
        <taxon>Gammaproteobacteria</taxon>
        <taxon>Alteromonadales</taxon>
        <taxon>Colwelliaceae</taxon>
        <taxon>Thalassotalea</taxon>
    </lineage>
</organism>
<keyword evidence="3" id="KW-0326">Glycosidase</keyword>
<dbReference type="InterPro" id="IPR032311">
    <property type="entry name" value="DUF4982"/>
</dbReference>
<feature type="domain" description="Glycoside hydrolase family 2 immunoglobulin-like beta-sandwich" evidence="4">
    <location>
        <begin position="197"/>
        <end position="296"/>
    </location>
</feature>
<feature type="domain" description="Glycosyl hydrolases family 2 sugar binding" evidence="6">
    <location>
        <begin position="33"/>
        <end position="172"/>
    </location>
</feature>
<dbReference type="SUPFAM" id="SSF49303">
    <property type="entry name" value="beta-Galactosidase/glucuronidase domain"/>
    <property type="match status" value="1"/>
</dbReference>
<evidence type="ECO:0000259" key="7">
    <source>
        <dbReference type="Pfam" id="PF16355"/>
    </source>
</evidence>
<dbReference type="SUPFAM" id="SSF49373">
    <property type="entry name" value="Invasin/intimin cell-adhesion fragments"/>
    <property type="match status" value="1"/>
</dbReference>
<dbReference type="Pfam" id="PF02836">
    <property type="entry name" value="Glyco_hydro_2_C"/>
    <property type="match status" value="1"/>
</dbReference>
<dbReference type="InterPro" id="IPR008964">
    <property type="entry name" value="Invasin/intimin_cell_adhesion"/>
</dbReference>
<dbReference type="InterPro" id="IPR006102">
    <property type="entry name" value="Ig-like_GH2"/>
</dbReference>
<dbReference type="PANTHER" id="PTHR42732:SF1">
    <property type="entry name" value="BETA-MANNOSIDASE"/>
    <property type="match status" value="1"/>
</dbReference>
<reference evidence="9 10" key="1">
    <citation type="submission" date="2016-10" db="EMBL/GenBank/DDBJ databases">
        <authorList>
            <person name="de Groot N.N."/>
        </authorList>
    </citation>
    <scope>NUCLEOTIDE SEQUENCE [LARGE SCALE GENOMIC DNA]</scope>
    <source>
        <strain evidence="9 10">DSM 19706</strain>
    </source>
</reference>
<dbReference type="InterPro" id="IPR006101">
    <property type="entry name" value="Glyco_hydro_2"/>
</dbReference>
<dbReference type="GO" id="GO:0004553">
    <property type="term" value="F:hydrolase activity, hydrolyzing O-glycosyl compounds"/>
    <property type="evidence" value="ECO:0007669"/>
    <property type="project" value="InterPro"/>
</dbReference>
<dbReference type="EMBL" id="FOHK01000004">
    <property type="protein sequence ID" value="SET13142.1"/>
    <property type="molecule type" value="Genomic_DNA"/>
</dbReference>
<dbReference type="GO" id="GO:0005975">
    <property type="term" value="P:carbohydrate metabolic process"/>
    <property type="evidence" value="ECO:0007669"/>
    <property type="project" value="InterPro"/>
</dbReference>
<feature type="domain" description="Glycoside hydrolase family 2 catalytic" evidence="5">
    <location>
        <begin position="303"/>
        <end position="487"/>
    </location>
</feature>
<dbReference type="InterPro" id="IPR036156">
    <property type="entry name" value="Beta-gal/glucu_dom_sf"/>
</dbReference>
<dbReference type="OrthoDB" id="9758603at2"/>
<dbReference type="InterPro" id="IPR006103">
    <property type="entry name" value="Glyco_hydro_2_cat"/>
</dbReference>
<dbReference type="InterPro" id="IPR013783">
    <property type="entry name" value="Ig-like_fold"/>
</dbReference>
<evidence type="ECO:0000259" key="6">
    <source>
        <dbReference type="Pfam" id="PF02837"/>
    </source>
</evidence>
<evidence type="ECO:0000256" key="2">
    <source>
        <dbReference type="ARBA" id="ARBA00022801"/>
    </source>
</evidence>
<feature type="domain" description="DUF4982" evidence="7">
    <location>
        <begin position="633"/>
        <end position="710"/>
    </location>
</feature>
<dbReference type="InterPro" id="IPR006104">
    <property type="entry name" value="Glyco_hydro_2_N"/>
</dbReference>
<dbReference type="RefSeq" id="WP_093328369.1">
    <property type="nucleotide sequence ID" value="NZ_AP027363.1"/>
</dbReference>
<dbReference type="InterPro" id="IPR040605">
    <property type="entry name" value="Glyco_hydro2_dom5"/>
</dbReference>
<keyword evidence="2" id="KW-0378">Hydrolase</keyword>
<dbReference type="Proteomes" id="UP000199308">
    <property type="component" value="Unassembled WGS sequence"/>
</dbReference>
<name>A0A1I0C1B1_THASX</name>
<evidence type="ECO:0000259" key="5">
    <source>
        <dbReference type="Pfam" id="PF02836"/>
    </source>
</evidence>
<evidence type="ECO:0000256" key="1">
    <source>
        <dbReference type="ARBA" id="ARBA00007401"/>
    </source>
</evidence>
<gene>
    <name evidence="9" type="ORF">SAMN05660429_01129</name>
</gene>
<dbReference type="Gene3D" id="2.60.120.260">
    <property type="entry name" value="Galactose-binding domain-like"/>
    <property type="match status" value="1"/>
</dbReference>
<accession>A0A1I0C1B1</accession>
<feature type="domain" description="Glycoside hydrolase family 2" evidence="8">
    <location>
        <begin position="724"/>
        <end position="821"/>
    </location>
</feature>
<evidence type="ECO:0000313" key="9">
    <source>
        <dbReference type="EMBL" id="SET13142.1"/>
    </source>
</evidence>
<keyword evidence="10" id="KW-1185">Reference proteome</keyword>
<dbReference type="Gene3D" id="2.60.40.10">
    <property type="entry name" value="Immunoglobulins"/>
    <property type="match status" value="3"/>
</dbReference>
<dbReference type="InterPro" id="IPR017853">
    <property type="entry name" value="GH"/>
</dbReference>
<evidence type="ECO:0000256" key="3">
    <source>
        <dbReference type="ARBA" id="ARBA00023295"/>
    </source>
</evidence>
<proteinExistence type="inferred from homology"/>
<dbReference type="STRING" id="349064.SAMN05660429_01129"/>
<protein>
    <submittedName>
        <fullName evidence="9">Beta-galactosidase</fullName>
    </submittedName>
</protein>
<dbReference type="PANTHER" id="PTHR42732">
    <property type="entry name" value="BETA-GALACTOSIDASE"/>
    <property type="match status" value="1"/>
</dbReference>